<reference evidence="1" key="1">
    <citation type="submission" date="2021-06" db="EMBL/GenBank/DDBJ databases">
        <authorList>
            <person name="Kallberg Y."/>
            <person name="Tangrot J."/>
            <person name="Rosling A."/>
        </authorList>
    </citation>
    <scope>NUCLEOTIDE SEQUENCE</scope>
    <source>
        <strain evidence="1">MT106</strain>
    </source>
</reference>
<dbReference type="Proteomes" id="UP000789831">
    <property type="component" value="Unassembled WGS sequence"/>
</dbReference>
<keyword evidence="2" id="KW-1185">Reference proteome</keyword>
<sequence length="88" mass="9695">MVPLGQHGHLTSIKLALHYNVSLLHPLKLPHYVCSQRISIHTQQQLFTQTLYLPYRVSTPTSPIETVSAVGKLSNTPTGHIGKLSTTP</sequence>
<accession>A0A9N9ELE6</accession>
<proteinExistence type="predicted"/>
<protein>
    <submittedName>
        <fullName evidence="1">3446_t:CDS:1</fullName>
    </submittedName>
</protein>
<gene>
    <name evidence="1" type="ORF">AGERDE_LOCUS12832</name>
</gene>
<organism evidence="1 2">
    <name type="scientific">Ambispora gerdemannii</name>
    <dbReference type="NCBI Taxonomy" id="144530"/>
    <lineage>
        <taxon>Eukaryota</taxon>
        <taxon>Fungi</taxon>
        <taxon>Fungi incertae sedis</taxon>
        <taxon>Mucoromycota</taxon>
        <taxon>Glomeromycotina</taxon>
        <taxon>Glomeromycetes</taxon>
        <taxon>Archaeosporales</taxon>
        <taxon>Ambisporaceae</taxon>
        <taxon>Ambispora</taxon>
    </lineage>
</organism>
<comment type="caution">
    <text evidence="1">The sequence shown here is derived from an EMBL/GenBank/DDBJ whole genome shotgun (WGS) entry which is preliminary data.</text>
</comment>
<evidence type="ECO:0000313" key="2">
    <source>
        <dbReference type="Proteomes" id="UP000789831"/>
    </source>
</evidence>
<feature type="non-terminal residue" evidence="1">
    <location>
        <position position="1"/>
    </location>
</feature>
<name>A0A9N9ELE6_9GLOM</name>
<evidence type="ECO:0000313" key="1">
    <source>
        <dbReference type="EMBL" id="CAG8684892.1"/>
    </source>
</evidence>
<dbReference type="EMBL" id="CAJVPL010011722">
    <property type="protein sequence ID" value="CAG8684892.1"/>
    <property type="molecule type" value="Genomic_DNA"/>
</dbReference>
<dbReference type="AlphaFoldDB" id="A0A9N9ELE6"/>